<dbReference type="GeneID" id="63723565"/>
<reference evidence="4" key="1">
    <citation type="journal article" date="2017" name="Genome Biol.">
        <title>Comparative genomics reveals high biological diversity and specific adaptations in the industrially and medically important fungal genus Aspergillus.</title>
        <authorList>
            <person name="de Vries R.P."/>
            <person name="Riley R."/>
            <person name="Wiebenga A."/>
            <person name="Aguilar-Osorio G."/>
            <person name="Amillis S."/>
            <person name="Uchima C.A."/>
            <person name="Anderluh G."/>
            <person name="Asadollahi M."/>
            <person name="Askin M."/>
            <person name="Barry K."/>
            <person name="Battaglia E."/>
            <person name="Bayram O."/>
            <person name="Benocci T."/>
            <person name="Braus-Stromeyer S.A."/>
            <person name="Caldana C."/>
            <person name="Canovas D."/>
            <person name="Cerqueira G.C."/>
            <person name="Chen F."/>
            <person name="Chen W."/>
            <person name="Choi C."/>
            <person name="Clum A."/>
            <person name="Dos Santos R.A."/>
            <person name="Damasio A.R."/>
            <person name="Diallinas G."/>
            <person name="Emri T."/>
            <person name="Fekete E."/>
            <person name="Flipphi M."/>
            <person name="Freyberg S."/>
            <person name="Gallo A."/>
            <person name="Gournas C."/>
            <person name="Habgood R."/>
            <person name="Hainaut M."/>
            <person name="Harispe M.L."/>
            <person name="Henrissat B."/>
            <person name="Hilden K.S."/>
            <person name="Hope R."/>
            <person name="Hossain A."/>
            <person name="Karabika E."/>
            <person name="Karaffa L."/>
            <person name="Karanyi Z."/>
            <person name="Krasevec N."/>
            <person name="Kuo A."/>
            <person name="Kusch H."/>
            <person name="LaButti K."/>
            <person name="Lagendijk E.L."/>
            <person name="Lapidus A."/>
            <person name="Levasseur A."/>
            <person name="Lindquist E."/>
            <person name="Lipzen A."/>
            <person name="Logrieco A.F."/>
            <person name="MacCabe A."/>
            <person name="Maekelae M.R."/>
            <person name="Malavazi I."/>
            <person name="Melin P."/>
            <person name="Meyer V."/>
            <person name="Mielnichuk N."/>
            <person name="Miskei M."/>
            <person name="Molnar A.P."/>
            <person name="Mule G."/>
            <person name="Ngan C.Y."/>
            <person name="Orejas M."/>
            <person name="Orosz E."/>
            <person name="Ouedraogo J.P."/>
            <person name="Overkamp K.M."/>
            <person name="Park H.-S."/>
            <person name="Perrone G."/>
            <person name="Piumi F."/>
            <person name="Punt P.J."/>
            <person name="Ram A.F."/>
            <person name="Ramon A."/>
            <person name="Rauscher S."/>
            <person name="Record E."/>
            <person name="Riano-Pachon D.M."/>
            <person name="Robert V."/>
            <person name="Roehrig J."/>
            <person name="Ruller R."/>
            <person name="Salamov A."/>
            <person name="Salih N.S."/>
            <person name="Samson R.A."/>
            <person name="Sandor E."/>
            <person name="Sanguinetti M."/>
            <person name="Schuetze T."/>
            <person name="Sepcic K."/>
            <person name="Shelest E."/>
            <person name="Sherlock G."/>
            <person name="Sophianopoulou V."/>
            <person name="Squina F.M."/>
            <person name="Sun H."/>
            <person name="Susca A."/>
            <person name="Todd R.B."/>
            <person name="Tsang A."/>
            <person name="Unkles S.E."/>
            <person name="van de Wiele N."/>
            <person name="van Rossen-Uffink D."/>
            <person name="Oliveira J.V."/>
            <person name="Vesth T.C."/>
            <person name="Visser J."/>
            <person name="Yu J.-H."/>
            <person name="Zhou M."/>
            <person name="Andersen M.R."/>
            <person name="Archer D.B."/>
            <person name="Baker S.E."/>
            <person name="Benoit I."/>
            <person name="Brakhage A.A."/>
            <person name="Braus G.H."/>
            <person name="Fischer R."/>
            <person name="Frisvad J.C."/>
            <person name="Goldman G.H."/>
            <person name="Houbraken J."/>
            <person name="Oakley B."/>
            <person name="Pocsi I."/>
            <person name="Scazzocchio C."/>
            <person name="Seiboth B."/>
            <person name="vanKuyk P.A."/>
            <person name="Wortman J."/>
            <person name="Dyer P.S."/>
            <person name="Grigoriev I.V."/>
        </authorList>
    </citation>
    <scope>NUCLEOTIDE SEQUENCE [LARGE SCALE GENOMIC DNA]</scope>
    <source>
        <strain evidence="4">CBS 583.65</strain>
    </source>
</reference>
<gene>
    <name evidence="3" type="ORF">ASPVEDRAFT_145302</name>
</gene>
<dbReference type="PANTHER" id="PTHR46082">
    <property type="entry name" value="ATP/GTP-BINDING PROTEIN-RELATED"/>
    <property type="match status" value="1"/>
</dbReference>
<dbReference type="Gene3D" id="3.40.50.1580">
    <property type="entry name" value="Nucleoside phosphorylase domain"/>
    <property type="match status" value="1"/>
</dbReference>
<feature type="domain" description="Nucleoside phosphorylase" evidence="2">
    <location>
        <begin position="27"/>
        <end position="144"/>
    </location>
</feature>
<dbReference type="EMBL" id="KV878141">
    <property type="protein sequence ID" value="OJJ08873.1"/>
    <property type="molecule type" value="Genomic_DNA"/>
</dbReference>
<organism evidence="3 4">
    <name type="scientific">Aspergillus versicolor CBS 583.65</name>
    <dbReference type="NCBI Taxonomy" id="1036611"/>
    <lineage>
        <taxon>Eukaryota</taxon>
        <taxon>Fungi</taxon>
        <taxon>Dikarya</taxon>
        <taxon>Ascomycota</taxon>
        <taxon>Pezizomycotina</taxon>
        <taxon>Eurotiomycetes</taxon>
        <taxon>Eurotiomycetidae</taxon>
        <taxon>Eurotiales</taxon>
        <taxon>Aspergillaceae</taxon>
        <taxon>Aspergillus</taxon>
        <taxon>Aspergillus subgen. Nidulantes</taxon>
    </lineage>
</organism>
<dbReference type="SUPFAM" id="SSF53167">
    <property type="entry name" value="Purine and uridine phosphorylases"/>
    <property type="match status" value="1"/>
</dbReference>
<feature type="region of interest" description="Disordered" evidence="1">
    <location>
        <begin position="259"/>
        <end position="278"/>
    </location>
</feature>
<evidence type="ECO:0000259" key="2">
    <source>
        <dbReference type="Pfam" id="PF01048"/>
    </source>
</evidence>
<dbReference type="VEuPathDB" id="FungiDB:ASPVEDRAFT_145302"/>
<keyword evidence="4" id="KW-1185">Reference proteome</keyword>
<dbReference type="AlphaFoldDB" id="A0A1L9Q530"/>
<dbReference type="STRING" id="1036611.A0A1L9Q530"/>
<dbReference type="PANTHER" id="PTHR46082:SF6">
    <property type="entry name" value="AAA+ ATPASE DOMAIN-CONTAINING PROTEIN-RELATED"/>
    <property type="match status" value="1"/>
</dbReference>
<dbReference type="InterPro" id="IPR035994">
    <property type="entry name" value="Nucleoside_phosphorylase_sf"/>
</dbReference>
<dbReference type="RefSeq" id="XP_040674635.1">
    <property type="nucleotide sequence ID" value="XM_040808054.1"/>
</dbReference>
<name>A0A1L9Q530_ASPVE</name>
<dbReference type="Pfam" id="PF01048">
    <property type="entry name" value="PNP_UDP_1"/>
    <property type="match status" value="1"/>
</dbReference>
<dbReference type="GO" id="GO:0009116">
    <property type="term" value="P:nucleoside metabolic process"/>
    <property type="evidence" value="ECO:0007669"/>
    <property type="project" value="InterPro"/>
</dbReference>
<dbReference type="InterPro" id="IPR053137">
    <property type="entry name" value="NLR-like"/>
</dbReference>
<proteinExistence type="predicted"/>
<dbReference type="GO" id="GO:0003824">
    <property type="term" value="F:catalytic activity"/>
    <property type="evidence" value="ECO:0007669"/>
    <property type="project" value="InterPro"/>
</dbReference>
<dbReference type="Proteomes" id="UP000184073">
    <property type="component" value="Unassembled WGS sequence"/>
</dbReference>
<dbReference type="InterPro" id="IPR000845">
    <property type="entry name" value="Nucleoside_phosphorylase_d"/>
</dbReference>
<dbReference type="OrthoDB" id="1658288at2759"/>
<evidence type="ECO:0000313" key="4">
    <source>
        <dbReference type="Proteomes" id="UP000184073"/>
    </source>
</evidence>
<sequence>MASPHAPTTYAPTSHRCRPATRAGFEIAIICALTVERNAIEALLDEVYEADDFSYGKADGDTNSYTTGRLANQHVVLVYMRDTGIGDAAGAAASLKSSFRGIKMALVVGVCGGVPTTSSGEEIVLGDVIISTEVVQFDRGKRYPNRYVRTNGTPKGSNREIGSFANKLSGATSHDGIRDKTAKYTAEICGRAKFRGSVYPGSDRDILYPADYRHKHRRHPCAVCDSCLGATDDVCDAALQASCEVLGCDAEEQIKRSRIQSAHSPSGNGDDMAVADSEHTPKPRIHFGRIACSNQVMKSAQHREDIVKEEQVIAFEMESAGTWDYVPTVVIKSVADYADCHKSKEWQGYAAVVAAACTKAVLEEWRPADGTLPLPERASQGPVFQ</sequence>
<evidence type="ECO:0000256" key="1">
    <source>
        <dbReference type="SAM" id="MobiDB-lite"/>
    </source>
</evidence>
<accession>A0A1L9Q530</accession>
<protein>
    <recommendedName>
        <fullName evidence="2">Nucleoside phosphorylase domain-containing protein</fullName>
    </recommendedName>
</protein>
<evidence type="ECO:0000313" key="3">
    <source>
        <dbReference type="EMBL" id="OJJ08873.1"/>
    </source>
</evidence>